<dbReference type="GO" id="GO:1990281">
    <property type="term" value="C:efflux pump complex"/>
    <property type="evidence" value="ECO:0007669"/>
    <property type="project" value="TreeGrafter"/>
</dbReference>
<proteinExistence type="predicted"/>
<dbReference type="InterPro" id="IPR051906">
    <property type="entry name" value="TolC-like"/>
</dbReference>
<keyword evidence="6" id="KW-0998">Cell outer membrane</keyword>
<evidence type="ECO:0000256" key="6">
    <source>
        <dbReference type="ARBA" id="ARBA00023237"/>
    </source>
</evidence>
<sequence length="170" mass="19251">MKHLLKIFIVAIFVLGFNESKANTLLDSLNSAYLKNPKLNAERASMRASREEKREAISEFLPSITISGYVSEQENTNPGDDTNFRPSEQSVTIEQKIFQGFGGVANLKKKKYEHNLGEFKLKKVEQEILLAAAEVHTDLLLSRKKVNINLMNIDLLERQVETDQNSLEKG</sequence>
<comment type="subcellular location">
    <subcellularLocation>
        <location evidence="1">Cell outer membrane</location>
    </subcellularLocation>
</comment>
<organism evidence="7">
    <name type="scientific">marine metagenome</name>
    <dbReference type="NCBI Taxonomy" id="408172"/>
    <lineage>
        <taxon>unclassified sequences</taxon>
        <taxon>metagenomes</taxon>
        <taxon>ecological metagenomes</taxon>
    </lineage>
</organism>
<dbReference type="GO" id="GO:0015288">
    <property type="term" value="F:porin activity"/>
    <property type="evidence" value="ECO:0007669"/>
    <property type="project" value="TreeGrafter"/>
</dbReference>
<name>A0A382TVP0_9ZZZZ</name>
<evidence type="ECO:0008006" key="8">
    <source>
        <dbReference type="Google" id="ProtNLM"/>
    </source>
</evidence>
<evidence type="ECO:0000256" key="4">
    <source>
        <dbReference type="ARBA" id="ARBA00022692"/>
    </source>
</evidence>
<evidence type="ECO:0000256" key="2">
    <source>
        <dbReference type="ARBA" id="ARBA00022448"/>
    </source>
</evidence>
<keyword evidence="5" id="KW-0472">Membrane</keyword>
<dbReference type="Gene3D" id="1.20.1600.10">
    <property type="entry name" value="Outer membrane efflux proteins (OEP)"/>
    <property type="match status" value="1"/>
</dbReference>
<dbReference type="AlphaFoldDB" id="A0A382TVP0"/>
<dbReference type="EMBL" id="UINC01139267">
    <property type="protein sequence ID" value="SVD25707.1"/>
    <property type="molecule type" value="Genomic_DNA"/>
</dbReference>
<dbReference type="Pfam" id="PF02321">
    <property type="entry name" value="OEP"/>
    <property type="match status" value="1"/>
</dbReference>
<feature type="non-terminal residue" evidence="7">
    <location>
        <position position="170"/>
    </location>
</feature>
<dbReference type="PANTHER" id="PTHR30026:SF20">
    <property type="entry name" value="OUTER MEMBRANE PROTEIN TOLC"/>
    <property type="match status" value="1"/>
</dbReference>
<keyword evidence="3" id="KW-1134">Transmembrane beta strand</keyword>
<evidence type="ECO:0000256" key="3">
    <source>
        <dbReference type="ARBA" id="ARBA00022452"/>
    </source>
</evidence>
<accession>A0A382TVP0</accession>
<dbReference type="GO" id="GO:0009279">
    <property type="term" value="C:cell outer membrane"/>
    <property type="evidence" value="ECO:0007669"/>
    <property type="project" value="UniProtKB-SubCell"/>
</dbReference>
<dbReference type="InterPro" id="IPR003423">
    <property type="entry name" value="OMP_efflux"/>
</dbReference>
<dbReference type="PANTHER" id="PTHR30026">
    <property type="entry name" value="OUTER MEMBRANE PROTEIN TOLC"/>
    <property type="match status" value="1"/>
</dbReference>
<keyword evidence="4" id="KW-0812">Transmembrane</keyword>
<keyword evidence="2" id="KW-0813">Transport</keyword>
<reference evidence="7" key="1">
    <citation type="submission" date="2018-05" db="EMBL/GenBank/DDBJ databases">
        <authorList>
            <person name="Lanie J.A."/>
            <person name="Ng W.-L."/>
            <person name="Kazmierczak K.M."/>
            <person name="Andrzejewski T.M."/>
            <person name="Davidsen T.M."/>
            <person name="Wayne K.J."/>
            <person name="Tettelin H."/>
            <person name="Glass J.I."/>
            <person name="Rusch D."/>
            <person name="Podicherti R."/>
            <person name="Tsui H.-C.T."/>
            <person name="Winkler M.E."/>
        </authorList>
    </citation>
    <scope>NUCLEOTIDE SEQUENCE</scope>
</reference>
<evidence type="ECO:0000256" key="5">
    <source>
        <dbReference type="ARBA" id="ARBA00023136"/>
    </source>
</evidence>
<evidence type="ECO:0000313" key="7">
    <source>
        <dbReference type="EMBL" id="SVD25707.1"/>
    </source>
</evidence>
<evidence type="ECO:0000256" key="1">
    <source>
        <dbReference type="ARBA" id="ARBA00004442"/>
    </source>
</evidence>
<gene>
    <name evidence="7" type="ORF">METZ01_LOCUS378561</name>
</gene>
<dbReference type="GO" id="GO:0015562">
    <property type="term" value="F:efflux transmembrane transporter activity"/>
    <property type="evidence" value="ECO:0007669"/>
    <property type="project" value="InterPro"/>
</dbReference>
<dbReference type="SUPFAM" id="SSF56954">
    <property type="entry name" value="Outer membrane efflux proteins (OEP)"/>
    <property type="match status" value="1"/>
</dbReference>
<protein>
    <recommendedName>
        <fullName evidence="8">TolC family protein</fullName>
    </recommendedName>
</protein>